<dbReference type="Gramene" id="CDF33227">
    <property type="protein sequence ID" value="CDF33227"/>
    <property type="gene ID" value="CHC_T00001917001"/>
</dbReference>
<accession>R7Q3W6</accession>
<gene>
    <name evidence="1" type="ORF">CHC_T00001917001</name>
</gene>
<proteinExistence type="predicted"/>
<protein>
    <submittedName>
        <fullName evidence="1">Uncharacterized protein</fullName>
    </submittedName>
</protein>
<evidence type="ECO:0000313" key="2">
    <source>
        <dbReference type="Proteomes" id="UP000012073"/>
    </source>
</evidence>
<dbReference type="GeneID" id="17320742"/>
<evidence type="ECO:0000313" key="1">
    <source>
        <dbReference type="EMBL" id="CDF33227.1"/>
    </source>
</evidence>
<dbReference type="KEGG" id="ccp:CHC_T00001917001"/>
<dbReference type="Proteomes" id="UP000012073">
    <property type="component" value="Unassembled WGS sequence"/>
</dbReference>
<name>R7Q3W6_CHOCR</name>
<dbReference type="AlphaFoldDB" id="R7Q3W6"/>
<keyword evidence="2" id="KW-1185">Reference proteome</keyword>
<sequence>MGCPSGAACTGLLWTEIVKRFWRISRRSVSAATVSLKFSFSPSSVVTRFSYSAVMFLRLIRDSLALSRFCAWRCSLRCSSVRCGFFLLRPRFFGSLLSSSTCGCSGLSPMICCSTPAAAELADGVAGLPGAFADCVPPTEGSFESVPAAAAAAATAAPIAADGFALDLLVSESELWRLLVGEGLVLSPSGLLVGLSGGFAGESRESRDAGEPLALAASSVLWVLPVAPVGCGAVLRMSLRS</sequence>
<dbReference type="RefSeq" id="XP_005713030.1">
    <property type="nucleotide sequence ID" value="XM_005712973.1"/>
</dbReference>
<dbReference type="EMBL" id="HG001637">
    <property type="protein sequence ID" value="CDF33227.1"/>
    <property type="molecule type" value="Genomic_DNA"/>
</dbReference>
<organism evidence="1 2">
    <name type="scientific">Chondrus crispus</name>
    <name type="common">Carrageen Irish moss</name>
    <name type="synonym">Polymorpha crispa</name>
    <dbReference type="NCBI Taxonomy" id="2769"/>
    <lineage>
        <taxon>Eukaryota</taxon>
        <taxon>Rhodophyta</taxon>
        <taxon>Florideophyceae</taxon>
        <taxon>Rhodymeniophycidae</taxon>
        <taxon>Gigartinales</taxon>
        <taxon>Gigartinaceae</taxon>
        <taxon>Chondrus</taxon>
    </lineage>
</organism>
<reference evidence="2" key="1">
    <citation type="journal article" date="2013" name="Proc. Natl. Acad. Sci. U.S.A.">
        <title>Genome structure and metabolic features in the red seaweed Chondrus crispus shed light on evolution of the Archaeplastida.</title>
        <authorList>
            <person name="Collen J."/>
            <person name="Porcel B."/>
            <person name="Carre W."/>
            <person name="Ball S.G."/>
            <person name="Chaparro C."/>
            <person name="Tonon T."/>
            <person name="Barbeyron T."/>
            <person name="Michel G."/>
            <person name="Noel B."/>
            <person name="Valentin K."/>
            <person name="Elias M."/>
            <person name="Artiguenave F."/>
            <person name="Arun A."/>
            <person name="Aury J.M."/>
            <person name="Barbosa-Neto J.F."/>
            <person name="Bothwell J.H."/>
            <person name="Bouget F.Y."/>
            <person name="Brillet L."/>
            <person name="Cabello-Hurtado F."/>
            <person name="Capella-Gutierrez S."/>
            <person name="Charrier B."/>
            <person name="Cladiere L."/>
            <person name="Cock J.M."/>
            <person name="Coelho S.M."/>
            <person name="Colleoni C."/>
            <person name="Czjzek M."/>
            <person name="Da Silva C."/>
            <person name="Delage L."/>
            <person name="Denoeud F."/>
            <person name="Deschamps P."/>
            <person name="Dittami S.M."/>
            <person name="Gabaldon T."/>
            <person name="Gachon C.M."/>
            <person name="Groisillier A."/>
            <person name="Herve C."/>
            <person name="Jabbari K."/>
            <person name="Katinka M."/>
            <person name="Kloareg B."/>
            <person name="Kowalczyk N."/>
            <person name="Labadie K."/>
            <person name="Leblanc C."/>
            <person name="Lopez P.J."/>
            <person name="McLachlan D.H."/>
            <person name="Meslet-Cladiere L."/>
            <person name="Moustafa A."/>
            <person name="Nehr Z."/>
            <person name="Nyvall Collen P."/>
            <person name="Panaud O."/>
            <person name="Partensky F."/>
            <person name="Poulain J."/>
            <person name="Rensing S.A."/>
            <person name="Rousvoal S."/>
            <person name="Samson G."/>
            <person name="Symeonidi A."/>
            <person name="Weissenbach J."/>
            <person name="Zambounis A."/>
            <person name="Wincker P."/>
            <person name="Boyen C."/>
        </authorList>
    </citation>
    <scope>NUCLEOTIDE SEQUENCE [LARGE SCALE GENOMIC DNA]</scope>
    <source>
        <strain evidence="2">cv. Stackhouse</strain>
    </source>
</reference>